<evidence type="ECO:0000313" key="2">
    <source>
        <dbReference type="EMBL" id="GIH09463.1"/>
    </source>
</evidence>
<keyword evidence="1" id="KW-0378">Hydrolase</keyword>
<accession>A0A8J3VKV7</accession>
<dbReference type="Gene3D" id="3.40.50.1240">
    <property type="entry name" value="Phosphoglycerate mutase-like"/>
    <property type="match status" value="1"/>
</dbReference>
<name>A0A8J3VKV7_9ACTN</name>
<organism evidence="2 3">
    <name type="scientific">Rhizocola hellebori</name>
    <dbReference type="NCBI Taxonomy" id="1392758"/>
    <lineage>
        <taxon>Bacteria</taxon>
        <taxon>Bacillati</taxon>
        <taxon>Actinomycetota</taxon>
        <taxon>Actinomycetes</taxon>
        <taxon>Micromonosporales</taxon>
        <taxon>Micromonosporaceae</taxon>
        <taxon>Rhizocola</taxon>
    </lineage>
</organism>
<proteinExistence type="predicted"/>
<protein>
    <submittedName>
        <fullName evidence="2">Phosphoglycerate mutase</fullName>
    </submittedName>
</protein>
<dbReference type="PANTHER" id="PTHR20935:SF0">
    <property type="entry name" value="SERINE_THREONINE-PROTEIN PHOSPHATASE PGAM5, MITOCHONDRIAL"/>
    <property type="match status" value="1"/>
</dbReference>
<dbReference type="GO" id="GO:0016787">
    <property type="term" value="F:hydrolase activity"/>
    <property type="evidence" value="ECO:0007669"/>
    <property type="project" value="UniProtKB-KW"/>
</dbReference>
<dbReference type="SUPFAM" id="SSF53254">
    <property type="entry name" value="Phosphoglycerate mutase-like"/>
    <property type="match status" value="1"/>
</dbReference>
<reference evidence="2" key="1">
    <citation type="submission" date="2021-01" db="EMBL/GenBank/DDBJ databases">
        <title>Whole genome shotgun sequence of Rhizocola hellebori NBRC 109834.</title>
        <authorList>
            <person name="Komaki H."/>
            <person name="Tamura T."/>
        </authorList>
    </citation>
    <scope>NUCLEOTIDE SEQUENCE</scope>
    <source>
        <strain evidence="2">NBRC 109834</strain>
    </source>
</reference>
<dbReference type="RefSeq" id="WP_203913198.1">
    <property type="nucleotide sequence ID" value="NZ_BONY01000068.1"/>
</dbReference>
<dbReference type="Pfam" id="PF00300">
    <property type="entry name" value="His_Phos_1"/>
    <property type="match status" value="1"/>
</dbReference>
<sequence length="199" mass="21432">MGIRRLYLARHGAADPFGTLTDIGRRQSNLLGERLAGLPVDAIWHSPLPRAAASAHEIARHLPGAPVLEAAELIDHVPYVPSPAETPAAWAGFFDGFDAAEAASGHSLAESLTTRFATAPGAALDTHEVLITHAYQIAWLVRHALDAPSSRWLGLNSANTALTVIEYRTASPPAIVMFNDQSHLPPDLRWTGFPKTTWP</sequence>
<keyword evidence="3" id="KW-1185">Reference proteome</keyword>
<evidence type="ECO:0000313" key="3">
    <source>
        <dbReference type="Proteomes" id="UP000612899"/>
    </source>
</evidence>
<gene>
    <name evidence="2" type="ORF">Rhe02_75300</name>
</gene>
<dbReference type="CDD" id="cd07067">
    <property type="entry name" value="HP_PGM_like"/>
    <property type="match status" value="1"/>
</dbReference>
<dbReference type="InterPro" id="IPR029033">
    <property type="entry name" value="His_PPase_superfam"/>
</dbReference>
<comment type="caution">
    <text evidence="2">The sequence shown here is derived from an EMBL/GenBank/DDBJ whole genome shotgun (WGS) entry which is preliminary data.</text>
</comment>
<dbReference type="Proteomes" id="UP000612899">
    <property type="component" value="Unassembled WGS sequence"/>
</dbReference>
<dbReference type="AlphaFoldDB" id="A0A8J3VKV7"/>
<dbReference type="InterPro" id="IPR051021">
    <property type="entry name" value="Mito_Ser/Thr_phosphatase"/>
</dbReference>
<dbReference type="EMBL" id="BONY01000068">
    <property type="protein sequence ID" value="GIH09463.1"/>
    <property type="molecule type" value="Genomic_DNA"/>
</dbReference>
<evidence type="ECO:0000256" key="1">
    <source>
        <dbReference type="ARBA" id="ARBA00022801"/>
    </source>
</evidence>
<dbReference type="PANTHER" id="PTHR20935">
    <property type="entry name" value="PHOSPHOGLYCERATE MUTASE-RELATED"/>
    <property type="match status" value="1"/>
</dbReference>
<dbReference type="InterPro" id="IPR013078">
    <property type="entry name" value="His_Pase_superF_clade-1"/>
</dbReference>